<comment type="caution">
    <text evidence="3">The sequence shown here is derived from an EMBL/GenBank/DDBJ whole genome shotgun (WGS) entry which is preliminary data.</text>
</comment>
<evidence type="ECO:0000313" key="4">
    <source>
        <dbReference type="Proteomes" id="UP000605846"/>
    </source>
</evidence>
<dbReference type="Proteomes" id="UP000605846">
    <property type="component" value="Unassembled WGS sequence"/>
</dbReference>
<dbReference type="EMBL" id="JABAYA010000002">
    <property type="protein sequence ID" value="KAF7732520.1"/>
    <property type="molecule type" value="Genomic_DNA"/>
</dbReference>
<keyword evidence="4" id="KW-1185">Reference proteome</keyword>
<organism evidence="3 4">
    <name type="scientific">Apophysomyces ossiformis</name>
    <dbReference type="NCBI Taxonomy" id="679940"/>
    <lineage>
        <taxon>Eukaryota</taxon>
        <taxon>Fungi</taxon>
        <taxon>Fungi incertae sedis</taxon>
        <taxon>Mucoromycota</taxon>
        <taxon>Mucoromycotina</taxon>
        <taxon>Mucoromycetes</taxon>
        <taxon>Mucorales</taxon>
        <taxon>Mucorineae</taxon>
        <taxon>Mucoraceae</taxon>
        <taxon>Apophysomyces</taxon>
    </lineage>
</organism>
<sequence length="525" mass="59615">MSLYLDNKLNRFKLRHTWMEIVLQKLPPIAMTETPLYTKTAPSHIIHSDTPPQPPPHESELPVKAPVPKPTRSVQRSKTVRNLENASNKMRGLFKKQSSKDVDNSKPESAATPAREILGVSSAVERNRPSFSTAHSYEPGTSQERATVKDDSKRPLSYNVERYDYAFRSNPDPSSMASLPSSETEKTDSPTSHSPTSTNKKQPDEEPAADSPEIEELRRELEKVNEAIERVRKETALEAEKKHELQNEFEEARRNCQAREMEYAQIEHSFFEQTRAVRATDDDLSTIRDSFKLLKYSITRMIMTLNKKADKKKATEKLVATWPKLSVVEPNAELEPPQINLLAEKLIHEHLVQSIFRCPIYPGLPINDAYSSLSRWLVEHESKFSVRLRQQMAAIVAKSAKDSELHTTAQAEKRRIVEKIYNDLAEIYHPFILENDAAVDEEKRYSSKITDIVDKAMKLAIAMRGQEVDISMLDIEEGKQPFDEETMADVKGKTTGIVRFCICPAFVGRDGEHGFVEKGKVVLSS</sequence>
<feature type="compositionally biased region" description="Low complexity" evidence="2">
    <location>
        <begin position="189"/>
        <end position="198"/>
    </location>
</feature>
<evidence type="ECO:0000256" key="2">
    <source>
        <dbReference type="SAM" id="MobiDB-lite"/>
    </source>
</evidence>
<evidence type="ECO:0000313" key="3">
    <source>
        <dbReference type="EMBL" id="KAF7732520.1"/>
    </source>
</evidence>
<feature type="coiled-coil region" evidence="1">
    <location>
        <begin position="214"/>
        <end position="262"/>
    </location>
</feature>
<dbReference type="AlphaFoldDB" id="A0A8H7BZN7"/>
<feature type="compositionally biased region" description="Acidic residues" evidence="2">
    <location>
        <begin position="205"/>
        <end position="214"/>
    </location>
</feature>
<protein>
    <submittedName>
        <fullName evidence="3">Uncharacterized protein</fullName>
    </submittedName>
</protein>
<gene>
    <name evidence="3" type="ORF">EC973_003267</name>
</gene>
<name>A0A8H7BZN7_9FUNG</name>
<dbReference type="OrthoDB" id="2439595at2759"/>
<feature type="region of interest" description="Disordered" evidence="2">
    <location>
        <begin position="42"/>
        <end position="214"/>
    </location>
</feature>
<feature type="compositionally biased region" description="Polar residues" evidence="2">
    <location>
        <begin position="72"/>
        <end position="88"/>
    </location>
</feature>
<feature type="compositionally biased region" description="Polar residues" evidence="2">
    <location>
        <begin position="171"/>
        <end position="182"/>
    </location>
</feature>
<accession>A0A8H7BZN7</accession>
<feature type="compositionally biased region" description="Polar residues" evidence="2">
    <location>
        <begin position="129"/>
        <end position="145"/>
    </location>
</feature>
<keyword evidence="1" id="KW-0175">Coiled coil</keyword>
<proteinExistence type="predicted"/>
<reference evidence="3" key="1">
    <citation type="submission" date="2020-01" db="EMBL/GenBank/DDBJ databases">
        <title>Genome Sequencing of Three Apophysomyces-Like Fungal Strains Confirms a Novel Fungal Genus in the Mucoromycota with divergent Burkholderia-like Endosymbiotic Bacteria.</title>
        <authorList>
            <person name="Stajich J.E."/>
            <person name="Macias A.M."/>
            <person name="Carter-House D."/>
            <person name="Lovett B."/>
            <person name="Kasson L.R."/>
            <person name="Berry K."/>
            <person name="Grigoriev I."/>
            <person name="Chang Y."/>
            <person name="Spatafora J."/>
            <person name="Kasson M.T."/>
        </authorList>
    </citation>
    <scope>NUCLEOTIDE SEQUENCE</scope>
    <source>
        <strain evidence="3">NRRL A-21654</strain>
    </source>
</reference>
<evidence type="ECO:0000256" key="1">
    <source>
        <dbReference type="SAM" id="Coils"/>
    </source>
</evidence>